<accession>A0A5S6QH64</accession>
<dbReference type="WBParaSite" id="TMUE_2000006192.2">
    <property type="protein sequence ID" value="TMUE_2000006192.2"/>
    <property type="gene ID" value="WBGene00302599"/>
</dbReference>
<dbReference type="AlphaFoldDB" id="A0A5S6QH64"/>
<proteinExistence type="predicted"/>
<evidence type="ECO:0000313" key="2">
    <source>
        <dbReference type="WBParaSite" id="TMUE_2000006192.1"/>
    </source>
</evidence>
<name>A0A5S6QH64_TRIMR</name>
<dbReference type="WBParaSite" id="TMUE_2000006192.1">
    <property type="protein sequence ID" value="TMUE_2000006192.1"/>
    <property type="gene ID" value="WBGene00302599"/>
</dbReference>
<organism evidence="1 2">
    <name type="scientific">Trichuris muris</name>
    <name type="common">Mouse whipworm</name>
    <dbReference type="NCBI Taxonomy" id="70415"/>
    <lineage>
        <taxon>Eukaryota</taxon>
        <taxon>Metazoa</taxon>
        <taxon>Ecdysozoa</taxon>
        <taxon>Nematoda</taxon>
        <taxon>Enoplea</taxon>
        <taxon>Dorylaimia</taxon>
        <taxon>Trichinellida</taxon>
        <taxon>Trichuridae</taxon>
        <taxon>Trichuris</taxon>
    </lineage>
</organism>
<evidence type="ECO:0000313" key="1">
    <source>
        <dbReference type="Proteomes" id="UP000046395"/>
    </source>
</evidence>
<sequence>MFLEFSSHYEPLKTGRGQSRKLRIIWSHKMPNQLYRKRGKRSSVKTKLFASLLSDSSKEESTCDPRKFLFEVANGHNVHEQRKVPCDNLVNRHDSTEVANRLKEETLDSQSSPGDYQLHISVVRGASCLAFKRLLNNKCVDLKSSPLPPAHMLSSTPKVHGLFSERRFGDTDELSFINTIPEVVDDGALSTIKEHIKLLRREAGYNGDSVVGDSPLLLQRGSVAVDVLQDHFMDVQQDSSVCASHQLESSHI</sequence>
<reference evidence="2" key="3">
    <citation type="submission" date="2019-12" db="UniProtKB">
        <authorList>
            <consortium name="WormBaseParasite"/>
        </authorList>
    </citation>
    <scope>IDENTIFICATION</scope>
</reference>
<protein>
    <submittedName>
        <fullName evidence="2 3">Uncharacterized protein</fullName>
    </submittedName>
</protein>
<keyword evidence="1" id="KW-1185">Reference proteome</keyword>
<evidence type="ECO:0000313" key="3">
    <source>
        <dbReference type="WBParaSite" id="TMUE_2000006192.2"/>
    </source>
</evidence>
<reference evidence="1" key="1">
    <citation type="submission" date="2013-11" db="EMBL/GenBank/DDBJ databases">
        <authorList>
            <person name="Aslett M."/>
        </authorList>
    </citation>
    <scope>NUCLEOTIDE SEQUENCE [LARGE SCALE GENOMIC DNA]</scope>
    <source>
        <strain evidence="1">Edinburgh</strain>
    </source>
</reference>
<reference evidence="1" key="2">
    <citation type="submission" date="2014-03" db="EMBL/GenBank/DDBJ databases">
        <title>The whipworm genome and dual-species transcriptomics of an intimate host-pathogen interaction.</title>
        <authorList>
            <person name="Foth B.J."/>
            <person name="Tsai I.J."/>
            <person name="Reid A.J."/>
            <person name="Bancroft A.J."/>
            <person name="Nichol S."/>
            <person name="Tracey A."/>
            <person name="Holroyd N."/>
            <person name="Cotton J.A."/>
            <person name="Stanley E.J."/>
            <person name="Zarowiecki M."/>
            <person name="Liu J.Z."/>
            <person name="Huckvale T."/>
            <person name="Cooper P.J."/>
            <person name="Grencis R.K."/>
            <person name="Berriman M."/>
        </authorList>
    </citation>
    <scope>NUCLEOTIDE SEQUENCE [LARGE SCALE GENOMIC DNA]</scope>
    <source>
        <strain evidence="1">Edinburgh</strain>
    </source>
</reference>
<dbReference type="Proteomes" id="UP000046395">
    <property type="component" value="Unassembled WGS sequence"/>
</dbReference>